<dbReference type="PANTHER" id="PTHR31360:SF1">
    <property type="entry name" value="OIL BODY-ASSOCIATED PROTEIN 2A"/>
    <property type="match status" value="1"/>
</dbReference>
<evidence type="ECO:0000313" key="3">
    <source>
        <dbReference type="Proteomes" id="UP000030748"/>
    </source>
</evidence>
<evidence type="ECO:0000313" key="2">
    <source>
        <dbReference type="EMBL" id="EYU41821.1"/>
    </source>
</evidence>
<comment type="similarity">
    <text evidence="1">Belongs to the OBAP family.</text>
</comment>
<evidence type="ECO:0000256" key="1">
    <source>
        <dbReference type="ARBA" id="ARBA00009740"/>
    </source>
</evidence>
<keyword evidence="3" id="KW-1185">Reference proteome</keyword>
<sequence length="123" mass="14105">DFLQCAVYGSDDSTARLIGVEYIVSGNIFESLSPDEQKLWHSHAYEIKSGFMVNPRVPEMTYDKFWCTWQTEIGDKLPMGWPTLMMSSQPVNIGVVRLELVAKKNEKYNILSEGLKKSRIEIE</sequence>
<feature type="non-terminal residue" evidence="2">
    <location>
        <position position="1"/>
    </location>
</feature>
<dbReference type="Pfam" id="PF06884">
    <property type="entry name" value="DUF1264"/>
    <property type="match status" value="1"/>
</dbReference>
<accession>A0A022RPA1</accession>
<name>A0A022RPA1_ERYGU</name>
<reference evidence="2 3" key="1">
    <citation type="journal article" date="2013" name="Proc. Natl. Acad. Sci. U.S.A.">
        <title>Fine-scale variation in meiotic recombination in Mimulus inferred from population shotgun sequencing.</title>
        <authorList>
            <person name="Hellsten U."/>
            <person name="Wright K.M."/>
            <person name="Jenkins J."/>
            <person name="Shu S."/>
            <person name="Yuan Y."/>
            <person name="Wessler S.R."/>
            <person name="Schmutz J."/>
            <person name="Willis J.H."/>
            <person name="Rokhsar D.S."/>
        </authorList>
    </citation>
    <scope>NUCLEOTIDE SEQUENCE [LARGE SCALE GENOMIC DNA]</scope>
    <source>
        <strain evidence="3">cv. DUN x IM62</strain>
    </source>
</reference>
<dbReference type="PANTHER" id="PTHR31360">
    <property type="match status" value="1"/>
</dbReference>
<evidence type="ECO:0008006" key="4">
    <source>
        <dbReference type="Google" id="ProtNLM"/>
    </source>
</evidence>
<proteinExistence type="inferred from homology"/>
<dbReference type="EMBL" id="KI630319">
    <property type="protein sequence ID" value="EYU41821.1"/>
    <property type="molecule type" value="Genomic_DNA"/>
</dbReference>
<organism evidence="2 3">
    <name type="scientific">Erythranthe guttata</name>
    <name type="common">Yellow monkey flower</name>
    <name type="synonym">Mimulus guttatus</name>
    <dbReference type="NCBI Taxonomy" id="4155"/>
    <lineage>
        <taxon>Eukaryota</taxon>
        <taxon>Viridiplantae</taxon>
        <taxon>Streptophyta</taxon>
        <taxon>Embryophyta</taxon>
        <taxon>Tracheophyta</taxon>
        <taxon>Spermatophyta</taxon>
        <taxon>Magnoliopsida</taxon>
        <taxon>eudicotyledons</taxon>
        <taxon>Gunneridae</taxon>
        <taxon>Pentapetalae</taxon>
        <taxon>asterids</taxon>
        <taxon>lamiids</taxon>
        <taxon>Lamiales</taxon>
        <taxon>Phrymaceae</taxon>
        <taxon>Erythranthe</taxon>
    </lineage>
</organism>
<dbReference type="InterPro" id="IPR010686">
    <property type="entry name" value="OBAP-like"/>
</dbReference>
<protein>
    <recommendedName>
        <fullName evidence="4">DUF1264 domain-containing protein</fullName>
    </recommendedName>
</protein>
<gene>
    <name evidence="2" type="ORF">MIMGU_mgv1a022459mg</name>
</gene>
<dbReference type="AlphaFoldDB" id="A0A022RPA1"/>
<dbReference type="Proteomes" id="UP000030748">
    <property type="component" value="Unassembled WGS sequence"/>
</dbReference>